<feature type="region of interest" description="Disordered" evidence="2">
    <location>
        <begin position="1"/>
        <end position="52"/>
    </location>
</feature>
<sequence length="492" mass="56155">MGGSGKGKNMKGKGKSTSRKSDNVSKHSESSKPKPFEGHRQVSDPVTSNKPKNENAYLNVARSDWNKYYEEKLVKLLYSKIEMLFDEALQRLLALGYDGKLARKALLENGHGDGEMSVLSNIVSNSIAYITRGNDGASAPERSKSAEESVFVFKHLSERINKTLELLEEFIRESQSGWTKSEALLYLLSTNLHDGFASDMFAPLLPGRTRNLSDESCVDKNDTSKENVLAPPHVNVGLLNRINLKPTLVALLNHNVKTIAAAYRPYIISSPNSLVCSESEEPDWEEDDLFQLVEWIESKSDDPKKEGILRLVKQIRDLMAQAEGRKEWAKQKMLQAAQKVGHDLLEWRKLRMEKVEVKELMKNHILEFEDGSWKKFLTTANAARQANPQLNHVTEAVRRLKNQNSDIRANVEAYKLSASEYNRLLREVEKREKKSLKKVMTLEKECRQLQEQIDEQREKNLQLNHELLRLNNGQEEAEVRHFDFQSLLIATV</sequence>
<feature type="coiled-coil region" evidence="1">
    <location>
        <begin position="390"/>
        <end position="473"/>
    </location>
</feature>
<dbReference type="EMBL" id="JAVXUP010000173">
    <property type="protein sequence ID" value="KAK3035467.1"/>
    <property type="molecule type" value="Genomic_DNA"/>
</dbReference>
<proteinExistence type="predicted"/>
<feature type="compositionally biased region" description="Basic residues" evidence="2">
    <location>
        <begin position="8"/>
        <end position="18"/>
    </location>
</feature>
<dbReference type="InterPro" id="IPR046934">
    <property type="entry name" value="PIR2-like"/>
</dbReference>
<feature type="compositionally biased region" description="Basic and acidic residues" evidence="2">
    <location>
        <begin position="19"/>
        <end position="42"/>
    </location>
</feature>
<feature type="domain" description="PIR2-like helical" evidence="3">
    <location>
        <begin position="79"/>
        <end position="193"/>
    </location>
</feature>
<evidence type="ECO:0000313" key="5">
    <source>
        <dbReference type="Proteomes" id="UP001188597"/>
    </source>
</evidence>
<dbReference type="PANTHER" id="PTHR46405:SF3">
    <property type="entry name" value="RING_U-BOX SUPERFAMILY PROTEIN"/>
    <property type="match status" value="1"/>
</dbReference>
<dbReference type="InterPro" id="IPR046527">
    <property type="entry name" value="PIR2-like_helical"/>
</dbReference>
<organism evidence="4 5">
    <name type="scientific">Escallonia herrerae</name>
    <dbReference type="NCBI Taxonomy" id="1293975"/>
    <lineage>
        <taxon>Eukaryota</taxon>
        <taxon>Viridiplantae</taxon>
        <taxon>Streptophyta</taxon>
        <taxon>Embryophyta</taxon>
        <taxon>Tracheophyta</taxon>
        <taxon>Spermatophyta</taxon>
        <taxon>Magnoliopsida</taxon>
        <taxon>eudicotyledons</taxon>
        <taxon>Gunneridae</taxon>
        <taxon>Pentapetalae</taxon>
        <taxon>asterids</taxon>
        <taxon>campanulids</taxon>
        <taxon>Escalloniales</taxon>
        <taxon>Escalloniaceae</taxon>
        <taxon>Escallonia</taxon>
    </lineage>
</organism>
<evidence type="ECO:0000313" key="4">
    <source>
        <dbReference type="EMBL" id="KAK3035467.1"/>
    </source>
</evidence>
<dbReference type="PANTHER" id="PTHR46405">
    <property type="entry name" value="OS05G0141500 PROTEIN"/>
    <property type="match status" value="1"/>
</dbReference>
<gene>
    <name evidence="4" type="ORF">RJ639_034437</name>
</gene>
<reference evidence="4" key="1">
    <citation type="submission" date="2022-12" db="EMBL/GenBank/DDBJ databases">
        <title>Draft genome assemblies for two species of Escallonia (Escalloniales).</title>
        <authorList>
            <person name="Chanderbali A."/>
            <person name="Dervinis C."/>
            <person name="Anghel I."/>
            <person name="Soltis D."/>
            <person name="Soltis P."/>
            <person name="Zapata F."/>
        </authorList>
    </citation>
    <scope>NUCLEOTIDE SEQUENCE</scope>
    <source>
        <strain evidence="4">UCBG64.0493</strain>
        <tissue evidence="4">Leaf</tissue>
    </source>
</reference>
<dbReference type="AlphaFoldDB" id="A0AA88WX75"/>
<protein>
    <recommendedName>
        <fullName evidence="3">PIR2-like helical domain-containing protein</fullName>
    </recommendedName>
</protein>
<evidence type="ECO:0000256" key="2">
    <source>
        <dbReference type="SAM" id="MobiDB-lite"/>
    </source>
</evidence>
<keyword evidence="5" id="KW-1185">Reference proteome</keyword>
<comment type="caution">
    <text evidence="4">The sequence shown here is derived from an EMBL/GenBank/DDBJ whole genome shotgun (WGS) entry which is preliminary data.</text>
</comment>
<evidence type="ECO:0000259" key="3">
    <source>
        <dbReference type="Pfam" id="PF20235"/>
    </source>
</evidence>
<dbReference type="Proteomes" id="UP001188597">
    <property type="component" value="Unassembled WGS sequence"/>
</dbReference>
<accession>A0AA88WX75</accession>
<keyword evidence="1" id="KW-0175">Coiled coil</keyword>
<dbReference type="Pfam" id="PF20235">
    <property type="entry name" value="PIR2-like_helical"/>
    <property type="match status" value="1"/>
</dbReference>
<evidence type="ECO:0000256" key="1">
    <source>
        <dbReference type="SAM" id="Coils"/>
    </source>
</evidence>
<name>A0AA88WX75_9ASTE</name>